<dbReference type="Proteomes" id="UP000237381">
    <property type="component" value="Unassembled WGS sequence"/>
</dbReference>
<reference evidence="2 3" key="1">
    <citation type="submission" date="2018-01" db="EMBL/GenBank/DDBJ databases">
        <title>Genomic Encyclopedia of Type Strains, Phase III (KMG-III): the genomes of soil and plant-associated and newly described type strains.</title>
        <authorList>
            <person name="Whitman W."/>
        </authorList>
    </citation>
    <scope>NUCLEOTIDE SEQUENCE [LARGE SCALE GENOMIC DNA]</scope>
    <source>
        <strain evidence="2 3">JCM 18070</strain>
    </source>
</reference>
<dbReference type="Gene3D" id="3.90.550.10">
    <property type="entry name" value="Spore Coat Polysaccharide Biosynthesis Protein SpsA, Chain A"/>
    <property type="match status" value="1"/>
</dbReference>
<evidence type="ECO:0000313" key="3">
    <source>
        <dbReference type="Proteomes" id="UP000237381"/>
    </source>
</evidence>
<sequence>MHLLERALNSVFNQTYKNIEVIVADDGSTDGSREYLSKLEVDGKVKVVTMPTSMGACVARNFAIAASTGEFITGLDDDDYFIPERISDCVDAWRRSTNNGEQIAGIFNPIRMMFASREKVAFTSPRVTAEDLQKENCVGSQIFAPRSHFLGAGLFDPAMPCWQDWDMWLRIARRYGDFVNSDKIGYVWDMTDPGAHISNKPEFAIRYGYQLFMHKAEVCSFRGRIGPIAALSNYSQVGLSAAEYGALLVGGKAGRAFRHVIKRTLSDKHVERLYAFLDKKRK</sequence>
<name>A0A2S4LS26_9BURK</name>
<dbReference type="SUPFAM" id="SSF53448">
    <property type="entry name" value="Nucleotide-diphospho-sugar transferases"/>
    <property type="match status" value="1"/>
</dbReference>
<dbReference type="EMBL" id="PQGA01000037">
    <property type="protein sequence ID" value="POR45262.1"/>
    <property type="molecule type" value="Genomic_DNA"/>
</dbReference>
<evidence type="ECO:0000259" key="1">
    <source>
        <dbReference type="Pfam" id="PF00535"/>
    </source>
</evidence>
<organism evidence="2 3">
    <name type="scientific">Paraburkholderia eburnea</name>
    <dbReference type="NCBI Taxonomy" id="1189126"/>
    <lineage>
        <taxon>Bacteria</taxon>
        <taxon>Pseudomonadati</taxon>
        <taxon>Pseudomonadota</taxon>
        <taxon>Betaproteobacteria</taxon>
        <taxon>Burkholderiales</taxon>
        <taxon>Burkholderiaceae</taxon>
        <taxon>Paraburkholderia</taxon>
    </lineage>
</organism>
<dbReference type="GO" id="GO:0016758">
    <property type="term" value="F:hexosyltransferase activity"/>
    <property type="evidence" value="ECO:0007669"/>
    <property type="project" value="UniProtKB-ARBA"/>
</dbReference>
<dbReference type="PANTHER" id="PTHR22916">
    <property type="entry name" value="GLYCOSYLTRANSFERASE"/>
    <property type="match status" value="1"/>
</dbReference>
<comment type="caution">
    <text evidence="2">The sequence shown here is derived from an EMBL/GenBank/DDBJ whole genome shotgun (WGS) entry which is preliminary data.</text>
</comment>
<dbReference type="InterPro" id="IPR001173">
    <property type="entry name" value="Glyco_trans_2-like"/>
</dbReference>
<protein>
    <submittedName>
        <fullName evidence="2">Glycosyl transferase family 2</fullName>
    </submittedName>
</protein>
<keyword evidence="3" id="KW-1185">Reference proteome</keyword>
<evidence type="ECO:0000313" key="2">
    <source>
        <dbReference type="EMBL" id="POR45262.1"/>
    </source>
</evidence>
<dbReference type="CDD" id="cd00761">
    <property type="entry name" value="Glyco_tranf_GTA_type"/>
    <property type="match status" value="1"/>
</dbReference>
<dbReference type="PANTHER" id="PTHR22916:SF3">
    <property type="entry name" value="UDP-GLCNAC:BETAGAL BETA-1,3-N-ACETYLGLUCOSAMINYLTRANSFERASE-LIKE PROTEIN 1"/>
    <property type="match status" value="1"/>
</dbReference>
<feature type="domain" description="Glycosyltransferase 2-like" evidence="1">
    <location>
        <begin position="3"/>
        <end position="96"/>
    </location>
</feature>
<keyword evidence="2" id="KW-0808">Transferase</keyword>
<proteinExistence type="predicted"/>
<gene>
    <name evidence="2" type="ORF">B0G62_13716</name>
</gene>
<dbReference type="AlphaFoldDB" id="A0A2S4LS26"/>
<accession>A0A2S4LS26</accession>
<dbReference type="Pfam" id="PF00535">
    <property type="entry name" value="Glycos_transf_2"/>
    <property type="match status" value="1"/>
</dbReference>
<dbReference type="InterPro" id="IPR029044">
    <property type="entry name" value="Nucleotide-diphossugar_trans"/>
</dbReference>